<reference evidence="11" key="2">
    <citation type="journal article" date="2021" name="PeerJ">
        <title>Extensive microbial diversity within the chicken gut microbiome revealed by metagenomics and culture.</title>
        <authorList>
            <person name="Gilroy R."/>
            <person name="Ravi A."/>
            <person name="Getino M."/>
            <person name="Pursley I."/>
            <person name="Horton D.L."/>
            <person name="Alikhan N.F."/>
            <person name="Baker D."/>
            <person name="Gharbi K."/>
            <person name="Hall N."/>
            <person name="Watson M."/>
            <person name="Adriaenssens E.M."/>
            <person name="Foster-Nyarko E."/>
            <person name="Jarju S."/>
            <person name="Secka A."/>
            <person name="Antonio M."/>
            <person name="Oren A."/>
            <person name="Chaudhuri R.R."/>
            <person name="La Ragione R."/>
            <person name="Hildebrand F."/>
            <person name="Pallen M.J."/>
        </authorList>
    </citation>
    <scope>NUCLEOTIDE SEQUENCE</scope>
    <source>
        <strain evidence="11">E3-2379</strain>
    </source>
</reference>
<reference evidence="11" key="1">
    <citation type="submission" date="2020-10" db="EMBL/GenBank/DDBJ databases">
        <authorList>
            <person name="Gilroy R."/>
        </authorList>
    </citation>
    <scope>NUCLEOTIDE SEQUENCE</scope>
    <source>
        <strain evidence="11">E3-2379</strain>
    </source>
</reference>
<comment type="similarity">
    <text evidence="3">Belongs to the purine nucleoside phosphorylase YfiH/LACC1 family.</text>
</comment>
<dbReference type="Pfam" id="PF02578">
    <property type="entry name" value="Cu-oxidase_4"/>
    <property type="match status" value="1"/>
</dbReference>
<evidence type="ECO:0000256" key="5">
    <source>
        <dbReference type="ARBA" id="ARBA00022723"/>
    </source>
</evidence>
<feature type="non-terminal residue" evidence="11">
    <location>
        <position position="1"/>
    </location>
</feature>
<organism evidence="11 12">
    <name type="scientific">Candidatus Scybalomonas excrementavium</name>
    <dbReference type="NCBI Taxonomy" id="2840943"/>
    <lineage>
        <taxon>Bacteria</taxon>
        <taxon>Bacillati</taxon>
        <taxon>Bacillota</taxon>
        <taxon>Clostridia</taxon>
        <taxon>Lachnospirales</taxon>
        <taxon>Lachnospiraceae</taxon>
        <taxon>Lachnospiraceae incertae sedis</taxon>
        <taxon>Candidatus Scybalomonas</taxon>
    </lineage>
</organism>
<dbReference type="CDD" id="cd16833">
    <property type="entry name" value="YfiH"/>
    <property type="match status" value="1"/>
</dbReference>
<protein>
    <submittedName>
        <fullName evidence="11">Laccase domain-containing protein</fullName>
    </submittedName>
</protein>
<dbReference type="InterPro" id="IPR011324">
    <property type="entry name" value="Cytotoxic_necrot_fac-like_cat"/>
</dbReference>
<gene>
    <name evidence="11" type="ORF">IAC13_07010</name>
</gene>
<dbReference type="AlphaFoldDB" id="A0A9D9I259"/>
<evidence type="ECO:0000256" key="9">
    <source>
        <dbReference type="ARBA" id="ARBA00048968"/>
    </source>
</evidence>
<keyword evidence="5" id="KW-0479">Metal-binding</keyword>
<comment type="catalytic activity">
    <reaction evidence="10">
        <text>S-methyl-5'-thioadenosine + phosphate = 5-(methylsulfanyl)-alpha-D-ribose 1-phosphate + adenine</text>
        <dbReference type="Rhea" id="RHEA:11852"/>
        <dbReference type="ChEBI" id="CHEBI:16708"/>
        <dbReference type="ChEBI" id="CHEBI:17509"/>
        <dbReference type="ChEBI" id="CHEBI:43474"/>
        <dbReference type="ChEBI" id="CHEBI:58533"/>
        <dbReference type="EC" id="2.4.2.28"/>
    </reaction>
    <physiologicalReaction direction="left-to-right" evidence="10">
        <dbReference type="Rhea" id="RHEA:11853"/>
    </physiologicalReaction>
</comment>
<dbReference type="GO" id="GO:0017061">
    <property type="term" value="F:S-methyl-5-thioadenosine phosphorylase activity"/>
    <property type="evidence" value="ECO:0007669"/>
    <property type="project" value="UniProtKB-EC"/>
</dbReference>
<evidence type="ECO:0000256" key="4">
    <source>
        <dbReference type="ARBA" id="ARBA00022679"/>
    </source>
</evidence>
<evidence type="ECO:0000256" key="8">
    <source>
        <dbReference type="ARBA" id="ARBA00047989"/>
    </source>
</evidence>
<dbReference type="GO" id="GO:0005507">
    <property type="term" value="F:copper ion binding"/>
    <property type="evidence" value="ECO:0007669"/>
    <property type="project" value="TreeGrafter"/>
</dbReference>
<dbReference type="Proteomes" id="UP000823618">
    <property type="component" value="Unassembled WGS sequence"/>
</dbReference>
<dbReference type="PANTHER" id="PTHR30616:SF2">
    <property type="entry name" value="PURINE NUCLEOSIDE PHOSPHORYLASE LACC1"/>
    <property type="match status" value="1"/>
</dbReference>
<evidence type="ECO:0000256" key="3">
    <source>
        <dbReference type="ARBA" id="ARBA00007353"/>
    </source>
</evidence>
<dbReference type="InterPro" id="IPR003730">
    <property type="entry name" value="Cu_polyphenol_OxRdtase"/>
</dbReference>
<comment type="catalytic activity">
    <reaction evidence="1">
        <text>inosine + phosphate = alpha-D-ribose 1-phosphate + hypoxanthine</text>
        <dbReference type="Rhea" id="RHEA:27646"/>
        <dbReference type="ChEBI" id="CHEBI:17368"/>
        <dbReference type="ChEBI" id="CHEBI:17596"/>
        <dbReference type="ChEBI" id="CHEBI:43474"/>
        <dbReference type="ChEBI" id="CHEBI:57720"/>
        <dbReference type="EC" id="2.4.2.1"/>
    </reaction>
    <physiologicalReaction direction="left-to-right" evidence="1">
        <dbReference type="Rhea" id="RHEA:27647"/>
    </physiologicalReaction>
</comment>
<dbReference type="GO" id="GO:0016787">
    <property type="term" value="F:hydrolase activity"/>
    <property type="evidence" value="ECO:0007669"/>
    <property type="project" value="UniProtKB-KW"/>
</dbReference>
<comment type="catalytic activity">
    <reaction evidence="9">
        <text>adenosine + phosphate = alpha-D-ribose 1-phosphate + adenine</text>
        <dbReference type="Rhea" id="RHEA:27642"/>
        <dbReference type="ChEBI" id="CHEBI:16335"/>
        <dbReference type="ChEBI" id="CHEBI:16708"/>
        <dbReference type="ChEBI" id="CHEBI:43474"/>
        <dbReference type="ChEBI" id="CHEBI:57720"/>
        <dbReference type="EC" id="2.4.2.1"/>
    </reaction>
    <physiologicalReaction direction="left-to-right" evidence="9">
        <dbReference type="Rhea" id="RHEA:27643"/>
    </physiologicalReaction>
</comment>
<dbReference type="EMBL" id="JADIML010000193">
    <property type="protein sequence ID" value="MBO8463661.1"/>
    <property type="molecule type" value="Genomic_DNA"/>
</dbReference>
<dbReference type="PANTHER" id="PTHR30616">
    <property type="entry name" value="UNCHARACTERIZED PROTEIN YFIH"/>
    <property type="match status" value="1"/>
</dbReference>
<dbReference type="InterPro" id="IPR038371">
    <property type="entry name" value="Cu_polyphenol_OxRdtase_sf"/>
</dbReference>
<evidence type="ECO:0000256" key="1">
    <source>
        <dbReference type="ARBA" id="ARBA00000553"/>
    </source>
</evidence>
<sequence length="130" mass="14866">GWRGTVARIGAKMIEIMKDSYGSKEEDILAVIAPSICQDCYEISQDVARQFQQEFKEFEEESYLRDDRNGKYHLNLWKVNELLLLKAGVKKEHLAITDVCTCCNKELLFSHRASQGKRGNLAGFMMLSES</sequence>
<evidence type="ECO:0000256" key="7">
    <source>
        <dbReference type="ARBA" id="ARBA00022833"/>
    </source>
</evidence>
<evidence type="ECO:0000256" key="10">
    <source>
        <dbReference type="ARBA" id="ARBA00049893"/>
    </source>
</evidence>
<accession>A0A9D9I259</accession>
<keyword evidence="6" id="KW-0378">Hydrolase</keyword>
<dbReference type="SUPFAM" id="SSF64438">
    <property type="entry name" value="CNF1/YfiH-like putative cysteine hydrolases"/>
    <property type="match status" value="1"/>
</dbReference>
<name>A0A9D9I259_9FIRM</name>
<evidence type="ECO:0000313" key="11">
    <source>
        <dbReference type="EMBL" id="MBO8463661.1"/>
    </source>
</evidence>
<evidence type="ECO:0000256" key="6">
    <source>
        <dbReference type="ARBA" id="ARBA00022801"/>
    </source>
</evidence>
<comment type="catalytic activity">
    <reaction evidence="8">
        <text>adenosine + H2O + H(+) = inosine + NH4(+)</text>
        <dbReference type="Rhea" id="RHEA:24408"/>
        <dbReference type="ChEBI" id="CHEBI:15377"/>
        <dbReference type="ChEBI" id="CHEBI:15378"/>
        <dbReference type="ChEBI" id="CHEBI:16335"/>
        <dbReference type="ChEBI" id="CHEBI:17596"/>
        <dbReference type="ChEBI" id="CHEBI:28938"/>
        <dbReference type="EC" id="3.5.4.4"/>
    </reaction>
    <physiologicalReaction direction="left-to-right" evidence="8">
        <dbReference type="Rhea" id="RHEA:24409"/>
    </physiologicalReaction>
</comment>
<keyword evidence="7" id="KW-0862">Zinc</keyword>
<dbReference type="Gene3D" id="3.60.140.10">
    <property type="entry name" value="CNF1/YfiH-like putative cysteine hydrolases"/>
    <property type="match status" value="1"/>
</dbReference>
<evidence type="ECO:0000256" key="2">
    <source>
        <dbReference type="ARBA" id="ARBA00003215"/>
    </source>
</evidence>
<comment type="function">
    <text evidence="2">Purine nucleoside enzyme that catalyzes the phosphorolysis of adenosine and inosine nucleosides, yielding D-ribose 1-phosphate and the respective free bases, adenine and hypoxanthine. Also catalyzes the phosphorolysis of S-methyl-5'-thioadenosine into adenine and S-methyl-5-thio-alpha-D-ribose 1-phosphate. Also has adenosine deaminase activity.</text>
</comment>
<proteinExistence type="inferred from homology"/>
<keyword evidence="4" id="KW-0808">Transferase</keyword>
<comment type="caution">
    <text evidence="11">The sequence shown here is derived from an EMBL/GenBank/DDBJ whole genome shotgun (WGS) entry which is preliminary data.</text>
</comment>
<evidence type="ECO:0000313" key="12">
    <source>
        <dbReference type="Proteomes" id="UP000823618"/>
    </source>
</evidence>